<keyword evidence="3 8" id="KW-0812">Transmembrane</keyword>
<dbReference type="InterPro" id="IPR017946">
    <property type="entry name" value="PLC-like_Pdiesterase_TIM-brl"/>
</dbReference>
<evidence type="ECO:0000256" key="2">
    <source>
        <dbReference type="ARBA" id="ARBA00007277"/>
    </source>
</evidence>
<keyword evidence="5 8" id="KW-1133">Transmembrane helix</keyword>
<feature type="transmembrane region" description="Helical" evidence="8">
    <location>
        <begin position="6"/>
        <end position="26"/>
    </location>
</feature>
<dbReference type="SUPFAM" id="SSF51695">
    <property type="entry name" value="PLC-like phosphodiesterases"/>
    <property type="match status" value="1"/>
</dbReference>
<dbReference type="VEuPathDB" id="TriTrypDB:TRSC58_04447"/>
<dbReference type="GO" id="GO:0046475">
    <property type="term" value="P:glycerophospholipid catabolic process"/>
    <property type="evidence" value="ECO:0007669"/>
    <property type="project" value="TreeGrafter"/>
</dbReference>
<comment type="similarity">
    <text evidence="2">Belongs to the glycerophosphoryl diester phosphodiesterase family.</text>
</comment>
<reference evidence="10 11" key="1">
    <citation type="journal article" date="2018" name="BMC Genomics">
        <title>Genomic comparison of Trypanosoma conorhini and Trypanosoma rangeli to Trypanosoma cruzi strains of high and low virulence.</title>
        <authorList>
            <person name="Bradwell K.R."/>
            <person name="Koparde V.N."/>
            <person name="Matveyev A.V."/>
            <person name="Serrano M.G."/>
            <person name="Alves J.M."/>
            <person name="Parikh H."/>
            <person name="Huang B."/>
            <person name="Lee V."/>
            <person name="Espinosa-Alvarez O."/>
            <person name="Ortiz P.A."/>
            <person name="Costa-Martins A.G."/>
            <person name="Teixeira M.M."/>
            <person name="Buck G.A."/>
        </authorList>
    </citation>
    <scope>NUCLEOTIDE SEQUENCE [LARGE SCALE GENOMIC DNA]</scope>
    <source>
        <strain evidence="10 11">AM80</strain>
    </source>
</reference>
<dbReference type="Gene3D" id="3.20.20.190">
    <property type="entry name" value="Phosphatidylinositol (PI) phosphodiesterase"/>
    <property type="match status" value="1"/>
</dbReference>
<organism evidence="10 11">
    <name type="scientific">Trypanosoma rangeli</name>
    <dbReference type="NCBI Taxonomy" id="5698"/>
    <lineage>
        <taxon>Eukaryota</taxon>
        <taxon>Discoba</taxon>
        <taxon>Euglenozoa</taxon>
        <taxon>Kinetoplastea</taxon>
        <taxon>Metakinetoplastina</taxon>
        <taxon>Trypanosomatida</taxon>
        <taxon>Trypanosomatidae</taxon>
        <taxon>Trypanosoma</taxon>
        <taxon>Herpetosoma</taxon>
    </lineage>
</organism>
<proteinExistence type="inferred from homology"/>
<dbReference type="PROSITE" id="PS51704">
    <property type="entry name" value="GP_PDE"/>
    <property type="match status" value="1"/>
</dbReference>
<dbReference type="EMBL" id="MKGL01000218">
    <property type="protein sequence ID" value="RNF02811.1"/>
    <property type="molecule type" value="Genomic_DNA"/>
</dbReference>
<accession>A0A3R7NHN9</accession>
<evidence type="ECO:0000313" key="10">
    <source>
        <dbReference type="EMBL" id="RNF02811.1"/>
    </source>
</evidence>
<dbReference type="PANTHER" id="PTHR42758">
    <property type="entry name" value="PHOSPHATIDYLGLYCEROL PHOSPHOLIPASE C"/>
    <property type="match status" value="1"/>
</dbReference>
<name>A0A3R7NHN9_TRYRA</name>
<evidence type="ECO:0000259" key="9">
    <source>
        <dbReference type="PROSITE" id="PS51704"/>
    </source>
</evidence>
<dbReference type="Pfam" id="PF03009">
    <property type="entry name" value="GDPD"/>
    <property type="match status" value="1"/>
</dbReference>
<feature type="transmembrane region" description="Helical" evidence="8">
    <location>
        <begin position="235"/>
        <end position="259"/>
    </location>
</feature>
<evidence type="ECO:0000313" key="11">
    <source>
        <dbReference type="Proteomes" id="UP000283634"/>
    </source>
</evidence>
<evidence type="ECO:0000256" key="3">
    <source>
        <dbReference type="ARBA" id="ARBA00022692"/>
    </source>
</evidence>
<evidence type="ECO:0000256" key="7">
    <source>
        <dbReference type="ARBA" id="ARBA00023136"/>
    </source>
</evidence>
<comment type="subcellular location">
    <subcellularLocation>
        <location evidence="1">Membrane</location>
    </subcellularLocation>
</comment>
<dbReference type="AlphaFoldDB" id="A0A3R7NHN9"/>
<dbReference type="InterPro" id="IPR030395">
    <property type="entry name" value="GP_PDE_dom"/>
</dbReference>
<feature type="domain" description="GP-PDE" evidence="9">
    <location>
        <begin position="45"/>
        <end position="341"/>
    </location>
</feature>
<dbReference type="GO" id="GO:0008081">
    <property type="term" value="F:phosphoric diester hydrolase activity"/>
    <property type="evidence" value="ECO:0007669"/>
    <property type="project" value="InterPro"/>
</dbReference>
<evidence type="ECO:0000256" key="8">
    <source>
        <dbReference type="SAM" id="Phobius"/>
    </source>
</evidence>
<evidence type="ECO:0000256" key="5">
    <source>
        <dbReference type="ARBA" id="ARBA00022989"/>
    </source>
</evidence>
<dbReference type="GO" id="GO:0016020">
    <property type="term" value="C:membrane"/>
    <property type="evidence" value="ECO:0007669"/>
    <property type="project" value="UniProtKB-SubCell"/>
</dbReference>
<comment type="caution">
    <text evidence="10">The sequence shown here is derived from an EMBL/GenBank/DDBJ whole genome shotgun (WGS) entry which is preliminary data.</text>
</comment>
<dbReference type="OrthoDB" id="1058301at2759"/>
<keyword evidence="7 8" id="KW-0472">Membrane</keyword>
<gene>
    <name evidence="10" type="ORF">TraAM80_06163</name>
</gene>
<dbReference type="GeneID" id="40330096"/>
<dbReference type="RefSeq" id="XP_029237139.1">
    <property type="nucleotide sequence ID" value="XM_029383017.1"/>
</dbReference>
<evidence type="ECO:0000256" key="6">
    <source>
        <dbReference type="ARBA" id="ARBA00023098"/>
    </source>
</evidence>
<dbReference type="InterPro" id="IPR052271">
    <property type="entry name" value="GDPD-Related"/>
</dbReference>
<sequence>MVSFWTIAACCLGGYIVGAGLLVRVFPRRPNMGAELLKKRFPYPVTKIAHRGGCLIGPENTIYTFKRAIIVGNADMLELDVHQSRDGEIVVSHDATLLRTCGSFHEEVNVHDIVVGGNPNMTLPQLLREIPIHFESPQRGRYYKATDSVPVDETTRLCLLSEVFDAFPEIPLHIDIKSEGADVTRRVLELIERYRRGKKTVVGSSNWRNRTYIYNYFVSKNSSESKKLQEKRNRFRIFAGPLDYAIVHVAYFLGLLPLVPLKFDVFSIPLFTIHKRNALDSCFMHFISYFLNSPTLWNHLQRRGILVLGWVLNDDDEFEEASKWTINGIMSDDPIALDAFFRSRNVPIAMNLLH</sequence>
<keyword evidence="4 10" id="KW-0378">Hydrolase</keyword>
<evidence type="ECO:0000256" key="4">
    <source>
        <dbReference type="ARBA" id="ARBA00022801"/>
    </source>
</evidence>
<dbReference type="GO" id="GO:0005737">
    <property type="term" value="C:cytoplasm"/>
    <property type="evidence" value="ECO:0007669"/>
    <property type="project" value="UniProtKB-ARBA"/>
</dbReference>
<dbReference type="OMA" id="KWAIMRK"/>
<dbReference type="PANTHER" id="PTHR42758:SF2">
    <property type="entry name" value="PHOSPHATIDYLGLYCEROL PHOSPHOLIPASE C"/>
    <property type="match status" value="1"/>
</dbReference>
<dbReference type="EC" id="3.1.4.-" evidence="10"/>
<keyword evidence="11" id="KW-1185">Reference proteome</keyword>
<dbReference type="Proteomes" id="UP000283634">
    <property type="component" value="Unassembled WGS sequence"/>
</dbReference>
<evidence type="ECO:0000256" key="1">
    <source>
        <dbReference type="ARBA" id="ARBA00004370"/>
    </source>
</evidence>
<keyword evidence="6" id="KW-0443">Lipid metabolism</keyword>
<protein>
    <submittedName>
        <fullName evidence="10">Glycerophosphoryl diester phosphodiesterase</fullName>
        <ecNumber evidence="10">3.1.4.-</ecNumber>
    </submittedName>
</protein>